<proteinExistence type="predicted"/>
<feature type="compositionally biased region" description="Basic and acidic residues" evidence="1">
    <location>
        <begin position="216"/>
        <end position="225"/>
    </location>
</feature>
<organism evidence="2 3">
    <name type="scientific">Rhizophagus clarus</name>
    <dbReference type="NCBI Taxonomy" id="94130"/>
    <lineage>
        <taxon>Eukaryota</taxon>
        <taxon>Fungi</taxon>
        <taxon>Fungi incertae sedis</taxon>
        <taxon>Mucoromycota</taxon>
        <taxon>Glomeromycotina</taxon>
        <taxon>Glomeromycetes</taxon>
        <taxon>Glomerales</taxon>
        <taxon>Glomeraceae</taxon>
        <taxon>Rhizophagus</taxon>
    </lineage>
</organism>
<feature type="region of interest" description="Disordered" evidence="1">
    <location>
        <begin position="133"/>
        <end position="174"/>
    </location>
</feature>
<comment type="caution">
    <text evidence="2">The sequence shown here is derived from an EMBL/GenBank/DDBJ whole genome shotgun (WGS) entry which is preliminary data.</text>
</comment>
<feature type="compositionally biased region" description="Low complexity" evidence="1">
    <location>
        <begin position="204"/>
        <end position="215"/>
    </location>
</feature>
<feature type="compositionally biased region" description="Basic residues" evidence="1">
    <location>
        <begin position="230"/>
        <end position="239"/>
    </location>
</feature>
<feature type="compositionally biased region" description="Basic residues" evidence="1">
    <location>
        <begin position="52"/>
        <end position="62"/>
    </location>
</feature>
<dbReference type="EMBL" id="BLAL01000011">
    <property type="protein sequence ID" value="GES74226.1"/>
    <property type="molecule type" value="Genomic_DNA"/>
</dbReference>
<feature type="region of interest" description="Disordered" evidence="1">
    <location>
        <begin position="36"/>
        <end position="70"/>
    </location>
</feature>
<dbReference type="AlphaFoldDB" id="A0A8H3QCJ2"/>
<accession>A0A8H3QCJ2</accession>
<feature type="compositionally biased region" description="Polar residues" evidence="1">
    <location>
        <begin position="36"/>
        <end position="51"/>
    </location>
</feature>
<feature type="compositionally biased region" description="Polar residues" evidence="1">
    <location>
        <begin position="157"/>
        <end position="174"/>
    </location>
</feature>
<sequence>MENLENPMHQSDMLINVDMIDGDLKGLLDDESLSATFPRNNTPLPVTSLTKSQKRNAKKKAQRSPYSGLSKVKPKAFQQQVVASTVVATMAYWSFSILLDQLVFPIYDKIAREMDIIFETQTLRHQSEIDQLTNKGKAKMPDDHADLPDLDMKVDQSHQSTSSTADSLLPLPNTNTTSWKSEAASLTSSIASPGSTLDGHKPILSQPSLQLSASAKRNDKSDDKIATLTTKKRKNESST</sequence>
<evidence type="ECO:0000313" key="2">
    <source>
        <dbReference type="EMBL" id="GES74226.1"/>
    </source>
</evidence>
<dbReference type="Proteomes" id="UP000615446">
    <property type="component" value="Unassembled WGS sequence"/>
</dbReference>
<reference evidence="2" key="1">
    <citation type="submission" date="2019-10" db="EMBL/GenBank/DDBJ databases">
        <title>Conservation and host-specific expression of non-tandemly repeated heterogenous ribosome RNA gene in arbuscular mycorrhizal fungi.</title>
        <authorList>
            <person name="Maeda T."/>
            <person name="Kobayashi Y."/>
            <person name="Nakagawa T."/>
            <person name="Ezawa T."/>
            <person name="Yamaguchi K."/>
            <person name="Bino T."/>
            <person name="Nishimoto Y."/>
            <person name="Shigenobu S."/>
            <person name="Kawaguchi M."/>
        </authorList>
    </citation>
    <scope>NUCLEOTIDE SEQUENCE</scope>
    <source>
        <strain evidence="2">HR1</strain>
    </source>
</reference>
<name>A0A8H3QCJ2_9GLOM</name>
<feature type="region of interest" description="Disordered" evidence="1">
    <location>
        <begin position="189"/>
        <end position="239"/>
    </location>
</feature>
<gene>
    <name evidence="2" type="ORF">RCL2_000172100</name>
</gene>
<evidence type="ECO:0000256" key="1">
    <source>
        <dbReference type="SAM" id="MobiDB-lite"/>
    </source>
</evidence>
<protein>
    <submittedName>
        <fullName evidence="2">Uncharacterized protein</fullName>
    </submittedName>
</protein>
<evidence type="ECO:0000313" key="3">
    <source>
        <dbReference type="Proteomes" id="UP000615446"/>
    </source>
</evidence>
<feature type="compositionally biased region" description="Basic and acidic residues" evidence="1">
    <location>
        <begin position="139"/>
        <end position="156"/>
    </location>
</feature>